<dbReference type="EMBL" id="LN649232">
    <property type="protein sequence ID" value="CEI39923.1"/>
    <property type="molecule type" value="Genomic_DNA"/>
</dbReference>
<feature type="domain" description="2EXR" evidence="2">
    <location>
        <begin position="37"/>
        <end position="130"/>
    </location>
</feature>
<evidence type="ECO:0000313" key="3">
    <source>
        <dbReference type="EMBL" id="CEI39923.1"/>
    </source>
</evidence>
<reference evidence="4" key="1">
    <citation type="submission" date="2014-10" db="EMBL/GenBank/DDBJ databases">
        <authorList>
            <person name="King R."/>
        </authorList>
    </citation>
    <scope>NUCLEOTIDE SEQUENCE [LARGE SCALE GENOMIC DNA]</scope>
    <source>
        <strain evidence="4">A3/5</strain>
    </source>
</reference>
<sequence>MNTSSFTSFIILHSLSFTKFFFVQQHSSTDTVPSKHFHPFLRLPSKVRELIWKKCAVDRKRHRWEIYEFDPLMRDKALCIPEAVLDEMWAYRANKGLWQACFESRRVMQKHEQQQNRLAETQGLETQPAWYKMERLKEAGRSRLSGRAQLFED</sequence>
<organism evidence="3 4">
    <name type="scientific">Fusarium venenatum</name>
    <dbReference type="NCBI Taxonomy" id="56646"/>
    <lineage>
        <taxon>Eukaryota</taxon>
        <taxon>Fungi</taxon>
        <taxon>Dikarya</taxon>
        <taxon>Ascomycota</taxon>
        <taxon>Pezizomycotina</taxon>
        <taxon>Sordariomycetes</taxon>
        <taxon>Hypocreomycetidae</taxon>
        <taxon>Hypocreales</taxon>
        <taxon>Nectriaceae</taxon>
        <taxon>Fusarium</taxon>
    </lineage>
</organism>
<keyword evidence="1" id="KW-0732">Signal</keyword>
<dbReference type="AlphaFoldDB" id="A0A2L2T1L5"/>
<feature type="signal peptide" evidence="1">
    <location>
        <begin position="1"/>
        <end position="20"/>
    </location>
</feature>
<dbReference type="Pfam" id="PF20150">
    <property type="entry name" value="2EXR"/>
    <property type="match status" value="1"/>
</dbReference>
<dbReference type="Proteomes" id="UP000245910">
    <property type="component" value="Chromosome IIII"/>
</dbReference>
<evidence type="ECO:0000256" key="1">
    <source>
        <dbReference type="SAM" id="SignalP"/>
    </source>
</evidence>
<evidence type="ECO:0000313" key="4">
    <source>
        <dbReference type="Proteomes" id="UP000245910"/>
    </source>
</evidence>
<keyword evidence="4" id="KW-1185">Reference proteome</keyword>
<dbReference type="OrthoDB" id="3596450at2759"/>
<evidence type="ECO:0000259" key="2">
    <source>
        <dbReference type="Pfam" id="PF20150"/>
    </source>
</evidence>
<accession>A0A2L2T1L5</accession>
<name>A0A2L2T1L5_9HYPO</name>
<dbReference type="InterPro" id="IPR045518">
    <property type="entry name" value="2EXR"/>
</dbReference>
<feature type="chain" id="PRO_5014740093" description="2EXR domain-containing protein" evidence="1">
    <location>
        <begin position="21"/>
        <end position="153"/>
    </location>
</feature>
<protein>
    <recommendedName>
        <fullName evidence="2">2EXR domain-containing protein</fullName>
    </recommendedName>
</protein>
<proteinExistence type="predicted"/>